<feature type="region of interest" description="Disordered" evidence="1">
    <location>
        <begin position="71"/>
        <end position="95"/>
    </location>
</feature>
<keyword evidence="3" id="KW-1185">Reference proteome</keyword>
<dbReference type="Proteomes" id="UP000250266">
    <property type="component" value="Unassembled WGS sequence"/>
</dbReference>
<protein>
    <submittedName>
        <fullName evidence="2">Uncharacterized protein</fullName>
    </submittedName>
</protein>
<dbReference type="EMBL" id="KV744825">
    <property type="protein sequence ID" value="OCK85024.1"/>
    <property type="molecule type" value="Genomic_DNA"/>
</dbReference>
<accession>A0A8E2JK67</accession>
<evidence type="ECO:0000313" key="3">
    <source>
        <dbReference type="Proteomes" id="UP000250266"/>
    </source>
</evidence>
<gene>
    <name evidence="2" type="ORF">K432DRAFT_455765</name>
</gene>
<dbReference type="AlphaFoldDB" id="A0A8E2JK67"/>
<name>A0A8E2JK67_9PEZI</name>
<proteinExistence type="predicted"/>
<reference evidence="2 3" key="1">
    <citation type="journal article" date="2016" name="Nat. Commun.">
        <title>Ectomycorrhizal ecology is imprinted in the genome of the dominant symbiotic fungus Cenococcum geophilum.</title>
        <authorList>
            <consortium name="DOE Joint Genome Institute"/>
            <person name="Peter M."/>
            <person name="Kohler A."/>
            <person name="Ohm R.A."/>
            <person name="Kuo A."/>
            <person name="Krutzmann J."/>
            <person name="Morin E."/>
            <person name="Arend M."/>
            <person name="Barry K.W."/>
            <person name="Binder M."/>
            <person name="Choi C."/>
            <person name="Clum A."/>
            <person name="Copeland A."/>
            <person name="Grisel N."/>
            <person name="Haridas S."/>
            <person name="Kipfer T."/>
            <person name="LaButti K."/>
            <person name="Lindquist E."/>
            <person name="Lipzen A."/>
            <person name="Maire R."/>
            <person name="Meier B."/>
            <person name="Mihaltcheva S."/>
            <person name="Molinier V."/>
            <person name="Murat C."/>
            <person name="Poggeler S."/>
            <person name="Quandt C.A."/>
            <person name="Sperisen C."/>
            <person name="Tritt A."/>
            <person name="Tisserant E."/>
            <person name="Crous P.W."/>
            <person name="Henrissat B."/>
            <person name="Nehls U."/>
            <person name="Egli S."/>
            <person name="Spatafora J.W."/>
            <person name="Grigoriev I.V."/>
            <person name="Martin F.M."/>
        </authorList>
    </citation>
    <scope>NUCLEOTIDE SEQUENCE [LARGE SCALE GENOMIC DNA]</scope>
    <source>
        <strain evidence="2 3">CBS 459.81</strain>
    </source>
</reference>
<organism evidence="2 3">
    <name type="scientific">Lepidopterella palustris CBS 459.81</name>
    <dbReference type="NCBI Taxonomy" id="1314670"/>
    <lineage>
        <taxon>Eukaryota</taxon>
        <taxon>Fungi</taxon>
        <taxon>Dikarya</taxon>
        <taxon>Ascomycota</taxon>
        <taxon>Pezizomycotina</taxon>
        <taxon>Dothideomycetes</taxon>
        <taxon>Pleosporomycetidae</taxon>
        <taxon>Mytilinidiales</taxon>
        <taxon>Argynnaceae</taxon>
        <taxon>Lepidopterella</taxon>
    </lineage>
</organism>
<feature type="non-terminal residue" evidence="2">
    <location>
        <position position="1"/>
    </location>
</feature>
<sequence length="160" mass="17557">RRSKPLSPFLCRDQQFRRHCRVRLQRFTPRTHYSPHCPSSPLSQAPQIVTTVSAVSALATFSHVTPPQLAASSISPRMASRPTQPAKPAPQTRQSSMTHYSTALALIRHFPVSRRRAVPATFFAAVESGCRGRGAIPLQLSCVRSTDSIYCFGGPDCALV</sequence>
<evidence type="ECO:0000256" key="1">
    <source>
        <dbReference type="SAM" id="MobiDB-lite"/>
    </source>
</evidence>
<evidence type="ECO:0000313" key="2">
    <source>
        <dbReference type="EMBL" id="OCK85024.1"/>
    </source>
</evidence>